<evidence type="ECO:0000313" key="1">
    <source>
        <dbReference type="EMBL" id="CEP25895.1"/>
    </source>
</evidence>
<dbReference type="EMBL" id="LM676387">
    <property type="protein sequence ID" value="CEP25895.1"/>
    <property type="molecule type" value="Genomic_DNA"/>
</dbReference>
<name>A0A0B7NPU2_PROFF</name>
<accession>A0A0B7NPU2</accession>
<sequence>MLVDVTIGGWRSVMRKRRLRETISTMHPRHTTVIATRMASAPQ</sequence>
<organism evidence="1">
    <name type="scientific">Propionibacterium freudenreichii subsp. freudenreichii</name>
    <dbReference type="NCBI Taxonomy" id="66712"/>
    <lineage>
        <taxon>Bacteria</taxon>
        <taxon>Bacillati</taxon>
        <taxon>Actinomycetota</taxon>
        <taxon>Actinomycetes</taxon>
        <taxon>Propionibacteriales</taxon>
        <taxon>Propionibacteriaceae</taxon>
        <taxon>Propionibacterium</taxon>
    </lineage>
</organism>
<proteinExistence type="predicted"/>
<dbReference type="AlphaFoldDB" id="A0A0B7NPU2"/>
<protein>
    <submittedName>
        <fullName evidence="1">Uncharacterized protein</fullName>
    </submittedName>
</protein>
<gene>
    <name evidence="1" type="ORF">PFCIRM138_02945</name>
</gene>
<reference evidence="1" key="1">
    <citation type="submission" date="2014-08" db="EMBL/GenBank/DDBJ databases">
        <authorList>
            <person name="Falentin Helene"/>
        </authorList>
    </citation>
    <scope>NUCLEOTIDE SEQUENCE</scope>
</reference>